<comment type="caution">
    <text evidence="2">The sequence shown here is derived from an EMBL/GenBank/DDBJ whole genome shotgun (WGS) entry which is preliminary data.</text>
</comment>
<evidence type="ECO:0000313" key="2">
    <source>
        <dbReference type="EMBL" id="KAK5633848.1"/>
    </source>
</evidence>
<keyword evidence="3" id="KW-1185">Reference proteome</keyword>
<feature type="region of interest" description="Disordered" evidence="1">
    <location>
        <begin position="1"/>
        <end position="27"/>
    </location>
</feature>
<dbReference type="Proteomes" id="UP001305414">
    <property type="component" value="Unassembled WGS sequence"/>
</dbReference>
<reference evidence="2 3" key="1">
    <citation type="submission" date="2023-10" db="EMBL/GenBank/DDBJ databases">
        <title>Draft genome sequence of Xylaria bambusicola isolate GMP-LS, the root and basal stem rot pathogen of sugarcane in Indonesia.</title>
        <authorList>
            <person name="Selvaraj P."/>
            <person name="Muralishankar V."/>
            <person name="Muruganantham S."/>
            <person name="Sp S."/>
            <person name="Haryani S."/>
            <person name="Lau K.J.X."/>
            <person name="Naqvi N.I."/>
        </authorList>
    </citation>
    <scope>NUCLEOTIDE SEQUENCE [LARGE SCALE GENOMIC DNA]</scope>
    <source>
        <strain evidence="2">GMP-LS</strain>
    </source>
</reference>
<dbReference type="AlphaFoldDB" id="A0AAN7ZC10"/>
<organism evidence="2 3">
    <name type="scientific">Xylaria bambusicola</name>
    <dbReference type="NCBI Taxonomy" id="326684"/>
    <lineage>
        <taxon>Eukaryota</taxon>
        <taxon>Fungi</taxon>
        <taxon>Dikarya</taxon>
        <taxon>Ascomycota</taxon>
        <taxon>Pezizomycotina</taxon>
        <taxon>Sordariomycetes</taxon>
        <taxon>Xylariomycetidae</taxon>
        <taxon>Xylariales</taxon>
        <taxon>Xylariaceae</taxon>
        <taxon>Xylaria</taxon>
    </lineage>
</organism>
<name>A0AAN7ZC10_9PEZI</name>
<dbReference type="EMBL" id="JAWHQM010000036">
    <property type="protein sequence ID" value="KAK5633848.1"/>
    <property type="molecule type" value="Genomic_DNA"/>
</dbReference>
<evidence type="ECO:0000256" key="1">
    <source>
        <dbReference type="SAM" id="MobiDB-lite"/>
    </source>
</evidence>
<protein>
    <submittedName>
        <fullName evidence="2">Uncharacterized protein</fullName>
    </submittedName>
</protein>
<proteinExistence type="predicted"/>
<accession>A0AAN7ZC10</accession>
<evidence type="ECO:0000313" key="3">
    <source>
        <dbReference type="Proteomes" id="UP001305414"/>
    </source>
</evidence>
<gene>
    <name evidence="2" type="ORF">RRF57_009562</name>
</gene>
<sequence>MQQRSENEEDEHQNSWADGGRGSEDTYHTELCNVNAGKELLQSPRVDETTGVDLSVCDKENVVSPCEIEY</sequence>